<evidence type="ECO:0000313" key="14">
    <source>
        <dbReference type="Proteomes" id="UP000198773"/>
    </source>
</evidence>
<dbReference type="PROSITE" id="PS00198">
    <property type="entry name" value="4FE4S_FER_1"/>
    <property type="match status" value="2"/>
</dbReference>
<evidence type="ECO:0000256" key="9">
    <source>
        <dbReference type="ARBA" id="ARBA00023014"/>
    </source>
</evidence>
<evidence type="ECO:0000256" key="5">
    <source>
        <dbReference type="ARBA" id="ARBA00022827"/>
    </source>
</evidence>
<dbReference type="InterPro" id="IPR016171">
    <property type="entry name" value="Vanillyl_alc_oxidase_C-sub2"/>
</dbReference>
<dbReference type="GO" id="GO:0051536">
    <property type="term" value="F:iron-sulfur cluster binding"/>
    <property type="evidence" value="ECO:0007669"/>
    <property type="project" value="UniProtKB-KW"/>
</dbReference>
<evidence type="ECO:0000256" key="1">
    <source>
        <dbReference type="ARBA" id="ARBA00001974"/>
    </source>
</evidence>
<feature type="domain" description="FAD-binding PCMH-type" evidence="12">
    <location>
        <begin position="37"/>
        <end position="265"/>
    </location>
</feature>
<dbReference type="PROSITE" id="PS51387">
    <property type="entry name" value="FAD_PCMH"/>
    <property type="match status" value="1"/>
</dbReference>
<keyword evidence="14" id="KW-1185">Reference proteome</keyword>
<keyword evidence="3" id="KW-0285">Flavoprotein</keyword>
<organism evidence="13 14">
    <name type="scientific">Alkalimonas amylolytica</name>
    <dbReference type="NCBI Taxonomy" id="152573"/>
    <lineage>
        <taxon>Bacteria</taxon>
        <taxon>Pseudomonadati</taxon>
        <taxon>Pseudomonadota</taxon>
        <taxon>Gammaproteobacteria</taxon>
        <taxon>Alkalimonas</taxon>
    </lineage>
</organism>
<evidence type="ECO:0000259" key="12">
    <source>
        <dbReference type="PROSITE" id="PS51387"/>
    </source>
</evidence>
<protein>
    <recommendedName>
        <fullName evidence="10">D-lactate dehydrogenase (cytochrome)</fullName>
        <ecNumber evidence="10">1.1.2.4</ecNumber>
    </recommendedName>
</protein>
<dbReference type="RefSeq" id="WP_091344885.1">
    <property type="nucleotide sequence ID" value="NZ_FNRM01000011.1"/>
</dbReference>
<name>A0A1H4FKD1_ALKAM</name>
<dbReference type="Proteomes" id="UP000198773">
    <property type="component" value="Unassembled WGS sequence"/>
</dbReference>
<dbReference type="InterPro" id="IPR016166">
    <property type="entry name" value="FAD-bd_PCMH"/>
</dbReference>
<dbReference type="GO" id="GO:0004458">
    <property type="term" value="F:D-lactate dehydrogenase (cytochrome) activity"/>
    <property type="evidence" value="ECO:0007669"/>
    <property type="project" value="UniProtKB-EC"/>
</dbReference>
<dbReference type="Gene3D" id="1.10.1060.10">
    <property type="entry name" value="Alpha-helical ferredoxin"/>
    <property type="match status" value="1"/>
</dbReference>
<keyword evidence="6" id="KW-0809">Transit peptide</keyword>
<dbReference type="Pfam" id="PF12838">
    <property type="entry name" value="Fer4_7"/>
    <property type="match status" value="1"/>
</dbReference>
<gene>
    <name evidence="13" type="ORF">SAMN04488051_11110</name>
</gene>
<keyword evidence="9" id="KW-0411">Iron-sulfur</keyword>
<dbReference type="InterPro" id="IPR016167">
    <property type="entry name" value="FAD-bd_PCMH_sub1"/>
</dbReference>
<dbReference type="EC" id="1.1.2.4" evidence="10"/>
<dbReference type="FunFam" id="1.10.45.10:FF:000001">
    <property type="entry name" value="D-lactate dehydrogenase mitochondrial"/>
    <property type="match status" value="1"/>
</dbReference>
<dbReference type="STRING" id="152573.SAMN04488051_11110"/>
<dbReference type="SUPFAM" id="SSF55103">
    <property type="entry name" value="FAD-linked oxidases, C-terminal domain"/>
    <property type="match status" value="1"/>
</dbReference>
<dbReference type="Gene3D" id="3.30.70.2740">
    <property type="match status" value="1"/>
</dbReference>
<keyword evidence="7" id="KW-0560">Oxidoreductase</keyword>
<dbReference type="InterPro" id="IPR017896">
    <property type="entry name" value="4Fe4S_Fe-S-bd"/>
</dbReference>
<proteinExistence type="inferred from homology"/>
<dbReference type="InterPro" id="IPR017900">
    <property type="entry name" value="4Fe4S_Fe_S_CS"/>
</dbReference>
<dbReference type="Gene3D" id="3.30.70.2190">
    <property type="match status" value="1"/>
</dbReference>
<evidence type="ECO:0000256" key="6">
    <source>
        <dbReference type="ARBA" id="ARBA00022946"/>
    </source>
</evidence>
<comment type="cofactor">
    <cofactor evidence="1">
        <name>FAD</name>
        <dbReference type="ChEBI" id="CHEBI:57692"/>
    </cofactor>
</comment>
<keyword evidence="4" id="KW-0479">Metal-binding</keyword>
<dbReference type="InterPro" id="IPR016169">
    <property type="entry name" value="FAD-bd_PCMH_sub2"/>
</dbReference>
<dbReference type="GO" id="GO:0071949">
    <property type="term" value="F:FAD binding"/>
    <property type="evidence" value="ECO:0007669"/>
    <property type="project" value="InterPro"/>
</dbReference>
<dbReference type="AlphaFoldDB" id="A0A1H4FKD1"/>
<dbReference type="EMBL" id="FNRM01000011">
    <property type="protein sequence ID" value="SEA97621.1"/>
    <property type="molecule type" value="Genomic_DNA"/>
</dbReference>
<feature type="domain" description="4Fe-4S ferredoxin-type" evidence="11">
    <location>
        <begin position="587"/>
        <end position="617"/>
    </location>
</feature>
<dbReference type="InterPro" id="IPR016164">
    <property type="entry name" value="FAD-linked_Oxase-like_C"/>
</dbReference>
<dbReference type="Gene3D" id="1.10.45.10">
    <property type="entry name" value="Vanillyl-alcohol Oxidase, Chain A, domain 4"/>
    <property type="match status" value="1"/>
</dbReference>
<dbReference type="PANTHER" id="PTHR11748">
    <property type="entry name" value="D-LACTATE DEHYDROGENASE"/>
    <property type="match status" value="1"/>
</dbReference>
<keyword evidence="5" id="KW-0274">FAD</keyword>
<dbReference type="InterPro" id="IPR009051">
    <property type="entry name" value="Helical_ferredxn"/>
</dbReference>
<dbReference type="InterPro" id="IPR006094">
    <property type="entry name" value="Oxid_FAD_bind_N"/>
</dbReference>
<evidence type="ECO:0000256" key="3">
    <source>
        <dbReference type="ARBA" id="ARBA00022630"/>
    </source>
</evidence>
<evidence type="ECO:0000259" key="11">
    <source>
        <dbReference type="PROSITE" id="PS51379"/>
    </source>
</evidence>
<dbReference type="Gene3D" id="3.30.43.10">
    <property type="entry name" value="Uridine Diphospho-n-acetylenolpyruvylglucosamine Reductase, domain 2"/>
    <property type="match status" value="1"/>
</dbReference>
<dbReference type="SUPFAM" id="SSF56176">
    <property type="entry name" value="FAD-binding/transporter-associated domain-like"/>
    <property type="match status" value="1"/>
</dbReference>
<dbReference type="GO" id="GO:0046872">
    <property type="term" value="F:metal ion binding"/>
    <property type="evidence" value="ECO:0007669"/>
    <property type="project" value="UniProtKB-KW"/>
</dbReference>
<evidence type="ECO:0000256" key="10">
    <source>
        <dbReference type="ARBA" id="ARBA00038897"/>
    </source>
</evidence>
<accession>A0A1H4FKD1</accession>
<feature type="domain" description="4Fe-4S ferredoxin-type" evidence="11">
    <location>
        <begin position="529"/>
        <end position="560"/>
    </location>
</feature>
<comment type="similarity">
    <text evidence="2">Belongs to the FAD-binding oxidoreductase/transferase type 4 family.</text>
</comment>
<dbReference type="SUPFAM" id="SSF46548">
    <property type="entry name" value="alpha-helical ferredoxin"/>
    <property type="match status" value="1"/>
</dbReference>
<evidence type="ECO:0000256" key="2">
    <source>
        <dbReference type="ARBA" id="ARBA00008000"/>
    </source>
</evidence>
<dbReference type="GO" id="GO:0008720">
    <property type="term" value="F:D-lactate dehydrogenase (NAD+) activity"/>
    <property type="evidence" value="ECO:0007669"/>
    <property type="project" value="TreeGrafter"/>
</dbReference>
<dbReference type="PROSITE" id="PS51379">
    <property type="entry name" value="4FE4S_FER_2"/>
    <property type="match status" value="2"/>
</dbReference>
<dbReference type="InterPro" id="IPR036318">
    <property type="entry name" value="FAD-bd_PCMH-like_sf"/>
</dbReference>
<dbReference type="Pfam" id="PF01565">
    <property type="entry name" value="FAD_binding_4"/>
    <property type="match status" value="1"/>
</dbReference>
<dbReference type="InterPro" id="IPR004113">
    <property type="entry name" value="FAD-bd_oxidored_4_C"/>
</dbReference>
<evidence type="ECO:0000313" key="13">
    <source>
        <dbReference type="EMBL" id="SEA97621.1"/>
    </source>
</evidence>
<dbReference type="Pfam" id="PF02913">
    <property type="entry name" value="FAD-oxidase_C"/>
    <property type="match status" value="1"/>
</dbReference>
<evidence type="ECO:0000256" key="4">
    <source>
        <dbReference type="ARBA" id="ARBA00022723"/>
    </source>
</evidence>
<dbReference type="Gene3D" id="3.30.465.10">
    <property type="match status" value="1"/>
</dbReference>
<sequence length="938" mass="102191">MPLPAEFLHTMQALIPSERLIDDPLRTLAYGTDASFYRLIPQLVIKVESEAEVIAILQQASLHQVAVTFRAAGTSLSGQAITDSVLLLLGRNWQQRELLADGKAIRLQPGVIGSHANQLLAPLQRKIGPDPASINACKVGGIVANNASGMCCGTTQNSYQTLAAMRLVLADGTVLDTADSDSLARFRQQQSALLQQLKQLSDSARANQALAAKIRHKYRLKNTTGLSLNALLDFDDPIDMLIHLMVGSEGTLGFISSVTLNTVPDYPHKATALLVFPDVHSCCQAVTVLKQQAVSAVELLDRRSLRAVDQQAGMPVWVAGLSDHACALLIESRAEQADVLEQQLTDIRQALSPFELEQQVDFSTDPKVYQQLWAIRKGTFPAVGAVRPVGSTVIIEDVTFPLELLAEGVQQLLQLFERYQYHEAIIFGHALEGNLHFVFTQRFDSTEEVARYEAFMRDVAELVAVRCGGSLKAEHGTGRNMAPFVALEWGEDAYQLMWHIKHLLDPKGILNPDVVLSLDPEIHLKHLKPLPEADPLIDRCIECGFCEPVCPSNALTLTPRQRIVAQREIKRLSREEPASPRLALLRDSYQYQGDQTCTSCGFCESACPVGINTGELTNQLRAQSAKPSWLAKFAANHFAGATGLARIGLRLQQSGRAMLGDAAMQRLSSTLHRLSGKRLPLWYPAMPTVSRNKANSVADEQLTPVVYFAACGSRVMGPAAGEPDQRSLAEVTAAVLAKAGYRLVYPEGIDSLCCGMAFQSKGQLALAQQKATEVAAALKAASNDGELAIYCDTSPCSLTLKQQLPEDLPLWDSIDFLHDKVLPQLSLTPQQESVALHLTCSAARLKQQDKLTALVQACSSKPVQPLGIHCCGFAGDKGLLLPELNASALYDLRQQVQGCCQGVSSSRTCEIGLSQHSGIEYRHLVYLLAERLSATEKI</sequence>
<evidence type="ECO:0000256" key="7">
    <source>
        <dbReference type="ARBA" id="ARBA00023002"/>
    </source>
</evidence>
<keyword evidence="8" id="KW-0408">Iron</keyword>
<dbReference type="OrthoDB" id="9811557at2"/>
<dbReference type="PANTHER" id="PTHR11748:SF111">
    <property type="entry name" value="D-LACTATE DEHYDROGENASE, MITOCHONDRIAL-RELATED"/>
    <property type="match status" value="1"/>
</dbReference>
<evidence type="ECO:0000256" key="8">
    <source>
        <dbReference type="ARBA" id="ARBA00023004"/>
    </source>
</evidence>
<reference evidence="13 14" key="1">
    <citation type="submission" date="2016-10" db="EMBL/GenBank/DDBJ databases">
        <authorList>
            <person name="de Groot N.N."/>
        </authorList>
    </citation>
    <scope>NUCLEOTIDE SEQUENCE [LARGE SCALE GENOMIC DNA]</scope>
    <source>
        <strain evidence="13 14">CGMCC 1.3430</strain>
    </source>
</reference>
<dbReference type="GO" id="GO:1903457">
    <property type="term" value="P:lactate catabolic process"/>
    <property type="evidence" value="ECO:0007669"/>
    <property type="project" value="TreeGrafter"/>
</dbReference>